<dbReference type="PANTHER" id="PTHR35971">
    <property type="entry name" value="SI:DKEY-31G6.6"/>
    <property type="match status" value="1"/>
</dbReference>
<dbReference type="Gene3D" id="2.60.40.10">
    <property type="entry name" value="Immunoglobulins"/>
    <property type="match status" value="2"/>
</dbReference>
<evidence type="ECO:0000256" key="1">
    <source>
        <dbReference type="ARBA" id="ARBA00004496"/>
    </source>
</evidence>
<comment type="caution">
    <text evidence="6">The sequence shown here is derived from an EMBL/GenBank/DDBJ whole genome shotgun (WGS) entry which is preliminary data.</text>
</comment>
<keyword evidence="3" id="KW-0597">Phosphoprotein</keyword>
<comment type="subcellular location">
    <subcellularLocation>
        <location evidence="1">Cytoplasm</location>
    </subcellularLocation>
</comment>
<dbReference type="InterPro" id="IPR013098">
    <property type="entry name" value="Ig_I-set"/>
</dbReference>
<dbReference type="InterPro" id="IPR052385">
    <property type="entry name" value="Obscurin/Obscurin-like_Reg"/>
</dbReference>
<evidence type="ECO:0000313" key="7">
    <source>
        <dbReference type="Proteomes" id="UP000579406"/>
    </source>
</evidence>
<evidence type="ECO:0000313" key="6">
    <source>
        <dbReference type="EMBL" id="NXI59594.1"/>
    </source>
</evidence>
<dbReference type="GO" id="GO:0005737">
    <property type="term" value="C:cytoplasm"/>
    <property type="evidence" value="ECO:0007669"/>
    <property type="project" value="UniProtKB-SubCell"/>
</dbReference>
<proteinExistence type="predicted"/>
<keyword evidence="4" id="KW-1015">Disulfide bond</keyword>
<protein>
    <submittedName>
        <fullName evidence="6">OBSCN protein</fullName>
    </submittedName>
</protein>
<keyword evidence="7" id="KW-1185">Reference proteome</keyword>
<evidence type="ECO:0000256" key="4">
    <source>
        <dbReference type="ARBA" id="ARBA00023157"/>
    </source>
</evidence>
<name>A0A7K9UFL5_9AVES</name>
<feature type="non-terminal residue" evidence="6">
    <location>
        <position position="92"/>
    </location>
</feature>
<organism evidence="6 7">
    <name type="scientific">Chloroceryle aenea</name>
    <name type="common">American pygmy kingfisher</name>
    <dbReference type="NCBI Taxonomy" id="176938"/>
    <lineage>
        <taxon>Eukaryota</taxon>
        <taxon>Metazoa</taxon>
        <taxon>Chordata</taxon>
        <taxon>Craniata</taxon>
        <taxon>Vertebrata</taxon>
        <taxon>Euteleostomi</taxon>
        <taxon>Archelosauria</taxon>
        <taxon>Archosauria</taxon>
        <taxon>Dinosauria</taxon>
        <taxon>Saurischia</taxon>
        <taxon>Theropoda</taxon>
        <taxon>Coelurosauria</taxon>
        <taxon>Aves</taxon>
        <taxon>Neognathae</taxon>
        <taxon>Neoaves</taxon>
        <taxon>Telluraves</taxon>
        <taxon>Coraciimorphae</taxon>
        <taxon>Coraciiformes</taxon>
        <taxon>Cerylidae</taxon>
        <taxon>Chloroceryle</taxon>
    </lineage>
</organism>
<gene>
    <name evidence="6" type="primary">Obscn_5</name>
    <name evidence="6" type="ORF">CHLAEN_R13868</name>
</gene>
<dbReference type="Proteomes" id="UP000579406">
    <property type="component" value="Unassembled WGS sequence"/>
</dbReference>
<evidence type="ECO:0000256" key="3">
    <source>
        <dbReference type="ARBA" id="ARBA00022553"/>
    </source>
</evidence>
<sequence>PEDAGRYTCDTGDQQSTAQVKIHALPILFQEEMSNEEATEGEAVTLHCKLSKSAPVEWRKGNKVLKPSEKYKIEQEGPFAELVIRDLALADA</sequence>
<dbReference type="EMBL" id="VWZY01012267">
    <property type="protein sequence ID" value="NXI59594.1"/>
    <property type="molecule type" value="Genomic_DNA"/>
</dbReference>
<evidence type="ECO:0000256" key="2">
    <source>
        <dbReference type="ARBA" id="ARBA00022490"/>
    </source>
</evidence>
<keyword evidence="2" id="KW-0963">Cytoplasm</keyword>
<dbReference type="Pfam" id="PF07679">
    <property type="entry name" value="I-set"/>
    <property type="match status" value="1"/>
</dbReference>
<accession>A0A7K9UFL5</accession>
<dbReference type="PANTHER" id="PTHR35971:SF5">
    <property type="entry name" value="OBSCURIN LIKE CYTOSKELETAL ADAPTOR 1"/>
    <property type="match status" value="1"/>
</dbReference>
<dbReference type="OrthoDB" id="6159398at2759"/>
<feature type="domain" description="Immunoglobulin I-set" evidence="5">
    <location>
        <begin position="29"/>
        <end position="91"/>
    </location>
</feature>
<reference evidence="6 7" key="1">
    <citation type="submission" date="2019-09" db="EMBL/GenBank/DDBJ databases">
        <title>Bird 10,000 Genomes (B10K) Project - Family phase.</title>
        <authorList>
            <person name="Zhang G."/>
        </authorList>
    </citation>
    <scope>NUCLEOTIDE SEQUENCE [LARGE SCALE GENOMIC DNA]</scope>
    <source>
        <strain evidence="6">B10K-DU-001-61</strain>
        <tissue evidence="6">Muscle</tissue>
    </source>
</reference>
<feature type="non-terminal residue" evidence="6">
    <location>
        <position position="1"/>
    </location>
</feature>
<dbReference type="InterPro" id="IPR013783">
    <property type="entry name" value="Ig-like_fold"/>
</dbReference>
<dbReference type="SUPFAM" id="SSF48726">
    <property type="entry name" value="Immunoglobulin"/>
    <property type="match status" value="1"/>
</dbReference>
<dbReference type="InterPro" id="IPR036179">
    <property type="entry name" value="Ig-like_dom_sf"/>
</dbReference>
<evidence type="ECO:0000259" key="5">
    <source>
        <dbReference type="Pfam" id="PF07679"/>
    </source>
</evidence>
<dbReference type="AlphaFoldDB" id="A0A7K9UFL5"/>
<dbReference type="CDD" id="cd00096">
    <property type="entry name" value="Ig"/>
    <property type="match status" value="1"/>
</dbReference>